<dbReference type="Proteomes" id="UP001186944">
    <property type="component" value="Unassembled WGS sequence"/>
</dbReference>
<evidence type="ECO:0000259" key="6">
    <source>
        <dbReference type="PROSITE" id="PS50104"/>
    </source>
</evidence>
<gene>
    <name evidence="7" type="ORF">FSP39_013890</name>
</gene>
<keyword evidence="3" id="KW-0732">Signal</keyword>
<dbReference type="SMART" id="SM00255">
    <property type="entry name" value="TIR"/>
    <property type="match status" value="1"/>
</dbReference>
<proteinExistence type="predicted"/>
<organism evidence="7 8">
    <name type="scientific">Pinctada imbricata</name>
    <name type="common">Atlantic pearl-oyster</name>
    <name type="synonym">Pinctada martensii</name>
    <dbReference type="NCBI Taxonomy" id="66713"/>
    <lineage>
        <taxon>Eukaryota</taxon>
        <taxon>Metazoa</taxon>
        <taxon>Spiralia</taxon>
        <taxon>Lophotrochozoa</taxon>
        <taxon>Mollusca</taxon>
        <taxon>Bivalvia</taxon>
        <taxon>Autobranchia</taxon>
        <taxon>Pteriomorphia</taxon>
        <taxon>Pterioida</taxon>
        <taxon>Pterioidea</taxon>
        <taxon>Pteriidae</taxon>
        <taxon>Pinctada</taxon>
    </lineage>
</organism>
<dbReference type="InterPro" id="IPR035897">
    <property type="entry name" value="Toll_tir_struct_dom_sf"/>
</dbReference>
<dbReference type="PRINTS" id="PR01537">
    <property type="entry name" value="INTRLKN1R1F"/>
</dbReference>
<evidence type="ECO:0000256" key="5">
    <source>
        <dbReference type="ARBA" id="ARBA00023136"/>
    </source>
</evidence>
<evidence type="ECO:0000256" key="1">
    <source>
        <dbReference type="ARBA" id="ARBA00004370"/>
    </source>
</evidence>
<comment type="caution">
    <text evidence="7">The sequence shown here is derived from an EMBL/GenBank/DDBJ whole genome shotgun (WGS) entry which is preliminary data.</text>
</comment>
<keyword evidence="2" id="KW-0812">Transmembrane</keyword>
<dbReference type="GO" id="GO:0007165">
    <property type="term" value="P:signal transduction"/>
    <property type="evidence" value="ECO:0007669"/>
    <property type="project" value="InterPro"/>
</dbReference>
<evidence type="ECO:0000313" key="8">
    <source>
        <dbReference type="Proteomes" id="UP001186944"/>
    </source>
</evidence>
<dbReference type="GO" id="GO:0005886">
    <property type="term" value="C:plasma membrane"/>
    <property type="evidence" value="ECO:0007669"/>
    <property type="project" value="TreeGrafter"/>
</dbReference>
<evidence type="ECO:0000256" key="2">
    <source>
        <dbReference type="ARBA" id="ARBA00022692"/>
    </source>
</evidence>
<comment type="subcellular location">
    <subcellularLocation>
        <location evidence="1">Membrane</location>
    </subcellularLocation>
</comment>
<name>A0AA89BMC3_PINIB</name>
<evidence type="ECO:0000256" key="4">
    <source>
        <dbReference type="ARBA" id="ARBA00022989"/>
    </source>
</evidence>
<keyword evidence="8" id="KW-1185">Reference proteome</keyword>
<dbReference type="PANTHER" id="PTHR24365:SF541">
    <property type="entry name" value="PROTEIN TOLL-RELATED"/>
    <property type="match status" value="1"/>
</dbReference>
<accession>A0AA89BMC3</accession>
<reference evidence="7" key="1">
    <citation type="submission" date="2019-08" db="EMBL/GenBank/DDBJ databases">
        <title>The improved chromosome-level genome for the pearl oyster Pinctada fucata martensii using PacBio sequencing and Hi-C.</title>
        <authorList>
            <person name="Zheng Z."/>
        </authorList>
    </citation>
    <scope>NUCLEOTIDE SEQUENCE</scope>
    <source>
        <strain evidence="7">ZZ-2019</strain>
        <tissue evidence="7">Adductor muscle</tissue>
    </source>
</reference>
<protein>
    <recommendedName>
        <fullName evidence="6">TIR domain-containing protein</fullName>
    </recommendedName>
</protein>
<dbReference type="AlphaFoldDB" id="A0AA89BMC3"/>
<dbReference type="PANTHER" id="PTHR24365">
    <property type="entry name" value="TOLL-LIKE RECEPTOR"/>
    <property type="match status" value="1"/>
</dbReference>
<dbReference type="GO" id="GO:0038023">
    <property type="term" value="F:signaling receptor activity"/>
    <property type="evidence" value="ECO:0007669"/>
    <property type="project" value="TreeGrafter"/>
</dbReference>
<dbReference type="Pfam" id="PF01582">
    <property type="entry name" value="TIR"/>
    <property type="match status" value="1"/>
</dbReference>
<dbReference type="InterPro" id="IPR000157">
    <property type="entry name" value="TIR_dom"/>
</dbReference>
<keyword evidence="5" id="KW-0472">Membrane</keyword>
<sequence>MVAIGYRNKAVVIYLYLMAARRIKKQRHLQDSGDNYTYDVFLSYSHLDCDWVIGSLFQYLTQELSLQVCMYQKDFIPGESIAEEILRSIDSSRKSVFVITRNFLESKWSMFEMELARQHVFMNDSDTILIILKDDIQVHELPNLLKKI</sequence>
<evidence type="ECO:0000256" key="3">
    <source>
        <dbReference type="ARBA" id="ARBA00022729"/>
    </source>
</evidence>
<dbReference type="PROSITE" id="PS50104">
    <property type="entry name" value="TIR"/>
    <property type="match status" value="1"/>
</dbReference>
<feature type="domain" description="TIR" evidence="6">
    <location>
        <begin position="36"/>
        <end position="148"/>
    </location>
</feature>
<dbReference type="EMBL" id="VSWD01000011">
    <property type="protein sequence ID" value="KAK3088047.1"/>
    <property type="molecule type" value="Genomic_DNA"/>
</dbReference>
<keyword evidence="4" id="KW-1133">Transmembrane helix</keyword>
<dbReference type="Gene3D" id="3.40.50.10140">
    <property type="entry name" value="Toll/interleukin-1 receptor homology (TIR) domain"/>
    <property type="match status" value="1"/>
</dbReference>
<evidence type="ECO:0000313" key="7">
    <source>
        <dbReference type="EMBL" id="KAK3088047.1"/>
    </source>
</evidence>
<dbReference type="SUPFAM" id="SSF52200">
    <property type="entry name" value="Toll/Interleukin receptor TIR domain"/>
    <property type="match status" value="1"/>
</dbReference>